<dbReference type="EMBL" id="JAEMEF010000007">
    <property type="protein sequence ID" value="MBL7560090.1"/>
    <property type="molecule type" value="Genomic_DNA"/>
</dbReference>
<sequence>MLNEKLKALQIVLQQEVDFAWQCKMGTSVYNQNNRSFGSYLESSLNAHNKEISQILDDIAREQTQNQEPPNFNNYIRYSTSSMTHKEVFVGDKWILVPNTACVDFRTTTLGGSRAFTVTVSNGSDYATFTSTESLQSYQQNQQLLEADPIHLELQNDYVSKEEYDWMLLASQVYGTTKKNISGLGDLAELYSRTPKEFKRHYAYKISKVAKSVGKPAKAGKIFHGAEKVMKKAGKVAKVGPYLSAGTIIYEVGDAYINDTEIKPHTYVDGTLLVVGIAATAVGAPAVVVGLAIYGILDYAFNISEGIDNTFGSDSDLWNNKPIKHFPKKTTPIFNDVKIDNTYVAPNIKLPPNFKN</sequence>
<reference evidence="2 3" key="1">
    <citation type="submission" date="2020-12" db="EMBL/GenBank/DDBJ databases">
        <title>Olleya sediminilitoris sp. nov., isolated from a tidal flat.</title>
        <authorList>
            <person name="Park S."/>
            <person name="Yoon J.-H."/>
        </authorList>
    </citation>
    <scope>NUCLEOTIDE SEQUENCE [LARGE SCALE GENOMIC DNA]</scope>
    <source>
        <strain evidence="2 3">YSTF-M6</strain>
    </source>
</reference>
<accession>A0ABS1WLV9</accession>
<dbReference type="RefSeq" id="WP_054851718.1">
    <property type="nucleotide sequence ID" value="NZ_JAEMEF010000007.1"/>
</dbReference>
<evidence type="ECO:0000256" key="1">
    <source>
        <dbReference type="SAM" id="Phobius"/>
    </source>
</evidence>
<evidence type="ECO:0000313" key="3">
    <source>
        <dbReference type="Proteomes" id="UP000605013"/>
    </source>
</evidence>
<keyword evidence="1" id="KW-0812">Transmembrane</keyword>
<keyword evidence="1" id="KW-0472">Membrane</keyword>
<proteinExistence type="predicted"/>
<evidence type="ECO:0000313" key="2">
    <source>
        <dbReference type="EMBL" id="MBL7560090.1"/>
    </source>
</evidence>
<protein>
    <recommendedName>
        <fullName evidence="4">LXG domain-containing protein</fullName>
    </recommendedName>
</protein>
<organism evidence="2 3">
    <name type="scientific">Olleya sediminilitoris</name>
    <dbReference type="NCBI Taxonomy" id="2795739"/>
    <lineage>
        <taxon>Bacteria</taxon>
        <taxon>Pseudomonadati</taxon>
        <taxon>Bacteroidota</taxon>
        <taxon>Flavobacteriia</taxon>
        <taxon>Flavobacteriales</taxon>
        <taxon>Flavobacteriaceae</taxon>
    </lineage>
</organism>
<comment type="caution">
    <text evidence="2">The sequence shown here is derived from an EMBL/GenBank/DDBJ whole genome shotgun (WGS) entry which is preliminary data.</text>
</comment>
<feature type="transmembrane region" description="Helical" evidence="1">
    <location>
        <begin position="272"/>
        <end position="297"/>
    </location>
</feature>
<dbReference type="Proteomes" id="UP000605013">
    <property type="component" value="Unassembled WGS sequence"/>
</dbReference>
<keyword evidence="3" id="KW-1185">Reference proteome</keyword>
<name>A0ABS1WLV9_9FLAO</name>
<gene>
    <name evidence="2" type="ORF">JAO71_09765</name>
</gene>
<evidence type="ECO:0008006" key="4">
    <source>
        <dbReference type="Google" id="ProtNLM"/>
    </source>
</evidence>
<keyword evidence="1" id="KW-1133">Transmembrane helix</keyword>